<keyword evidence="2 8" id="KW-0808">Transferase</keyword>
<keyword evidence="5 8" id="KW-0547">Nucleotide-binding</keyword>
<name>A0A1H3BU67_9RHOB</name>
<organism evidence="10 11">
    <name type="scientific">Albimonas donghaensis</name>
    <dbReference type="NCBI Taxonomy" id="356660"/>
    <lineage>
        <taxon>Bacteria</taxon>
        <taxon>Pseudomonadati</taxon>
        <taxon>Pseudomonadota</taxon>
        <taxon>Alphaproteobacteria</taxon>
        <taxon>Rhodobacterales</taxon>
        <taxon>Paracoccaceae</taxon>
        <taxon>Albimonas</taxon>
    </lineage>
</organism>
<evidence type="ECO:0000256" key="4">
    <source>
        <dbReference type="ARBA" id="ARBA00022723"/>
    </source>
</evidence>
<evidence type="ECO:0000256" key="7">
    <source>
        <dbReference type="ARBA" id="ARBA00022842"/>
    </source>
</evidence>
<dbReference type="Proteomes" id="UP000199118">
    <property type="component" value="Unassembled WGS sequence"/>
</dbReference>
<evidence type="ECO:0000256" key="9">
    <source>
        <dbReference type="SAM" id="MobiDB-lite"/>
    </source>
</evidence>
<dbReference type="GO" id="GO:0005524">
    <property type="term" value="F:ATP binding"/>
    <property type="evidence" value="ECO:0007669"/>
    <property type="project" value="UniProtKB-UniRule"/>
</dbReference>
<feature type="binding site" evidence="8">
    <location>
        <position position="202"/>
    </location>
    <ligand>
        <name>ATP</name>
        <dbReference type="ChEBI" id="CHEBI:30616"/>
    </ligand>
</feature>
<protein>
    <recommendedName>
        <fullName evidence="8">Protein nucleotidyltransferase YdiU</fullName>
        <ecNumber evidence="8">2.7.7.-</ecNumber>
    </recommendedName>
    <alternativeName>
        <fullName evidence="8">Protein adenylyltransferase YdiU</fullName>
        <ecNumber evidence="8">2.7.7.108</ecNumber>
    </alternativeName>
    <alternativeName>
        <fullName evidence="8">Protein uridylyltransferase YdiU</fullName>
        <ecNumber evidence="8">2.7.7.-</ecNumber>
    </alternativeName>
</protein>
<sequence>MAPASDLAPTEARAVAPAGDAETAPLAAQAADIRFDNVYARLPEAFHARVAPARFPAPAIAALNPALAETLGISPDFLASPEGVAFLAGQDLPDAADPLAMAYAGHQFGGWVPQLGDGRAVLLGEVVGRDGIRRDLQIKGAGRTPFSRGGDGRAALGPVLREYLVSEAMHALGVPTTRALAALVTGETVARETELPGAALLRVARGHVRVGTFQFFYARENLDALRRLTDLVIARNHPEAAEAERPALALLQAVVAGQAALIARWTSLGFIHGVMNTDNMSAACETIDYGPCAFMEAYHPNTVYSSIDQFGRYAYANQPRIAQWNLAQLAQCLLPLIDADQEAALPDAQAAVDAFAETYEAERLARFRDKLGLEEARPEDAALVEDLLEAMAEGEADFTLTFRGLCALPDAGGPETDAAVRALFKRPEPFDAWARAWRSRLAAEPRPEAERQAAQRAANPAFIPRNHRVEEAIAAAATSGDLAPFARLLTAITRPFEDQPERADLMAPARPEEAVTRTFCGT</sequence>
<dbReference type="EMBL" id="FNMZ01000005">
    <property type="protein sequence ID" value="SDX45550.1"/>
    <property type="molecule type" value="Genomic_DNA"/>
</dbReference>
<keyword evidence="4 8" id="KW-0479">Metal-binding</keyword>
<comment type="cofactor">
    <cofactor evidence="8">
        <name>Mg(2+)</name>
        <dbReference type="ChEBI" id="CHEBI:18420"/>
    </cofactor>
    <cofactor evidence="8">
        <name>Mn(2+)</name>
        <dbReference type="ChEBI" id="CHEBI:29035"/>
    </cofactor>
</comment>
<gene>
    <name evidence="8" type="primary">ydiU</name>
    <name evidence="8" type="synonym">selO</name>
    <name evidence="10" type="ORF">SAMN05444336_105162</name>
</gene>
<dbReference type="Pfam" id="PF02696">
    <property type="entry name" value="SelO"/>
    <property type="match status" value="1"/>
</dbReference>
<comment type="catalytic activity">
    <reaction evidence="8">
        <text>L-tyrosyl-[protein] + UTP = O-(5'-uridylyl)-L-tyrosyl-[protein] + diphosphate</text>
        <dbReference type="Rhea" id="RHEA:83887"/>
        <dbReference type="Rhea" id="RHEA-COMP:10136"/>
        <dbReference type="Rhea" id="RHEA-COMP:20238"/>
        <dbReference type="ChEBI" id="CHEBI:33019"/>
        <dbReference type="ChEBI" id="CHEBI:46398"/>
        <dbReference type="ChEBI" id="CHEBI:46858"/>
        <dbReference type="ChEBI" id="CHEBI:90602"/>
    </reaction>
</comment>
<evidence type="ECO:0000313" key="11">
    <source>
        <dbReference type="Proteomes" id="UP000199118"/>
    </source>
</evidence>
<comment type="catalytic activity">
    <reaction evidence="8">
        <text>L-tyrosyl-[protein] + ATP = O-(5'-adenylyl)-L-tyrosyl-[protein] + diphosphate</text>
        <dbReference type="Rhea" id="RHEA:54288"/>
        <dbReference type="Rhea" id="RHEA-COMP:10136"/>
        <dbReference type="Rhea" id="RHEA-COMP:13846"/>
        <dbReference type="ChEBI" id="CHEBI:30616"/>
        <dbReference type="ChEBI" id="CHEBI:33019"/>
        <dbReference type="ChEBI" id="CHEBI:46858"/>
        <dbReference type="ChEBI" id="CHEBI:83624"/>
        <dbReference type="EC" id="2.7.7.108"/>
    </reaction>
</comment>
<evidence type="ECO:0000256" key="3">
    <source>
        <dbReference type="ARBA" id="ARBA00022695"/>
    </source>
</evidence>
<feature type="binding site" evidence="8">
    <location>
        <position position="116"/>
    </location>
    <ligand>
        <name>ATP</name>
        <dbReference type="ChEBI" id="CHEBI:30616"/>
    </ligand>
</feature>
<dbReference type="GO" id="GO:0000287">
    <property type="term" value="F:magnesium ion binding"/>
    <property type="evidence" value="ECO:0007669"/>
    <property type="project" value="UniProtKB-UniRule"/>
</dbReference>
<feature type="binding site" evidence="8">
    <location>
        <position position="279"/>
    </location>
    <ligand>
        <name>Mg(2+)</name>
        <dbReference type="ChEBI" id="CHEBI:18420"/>
    </ligand>
</feature>
<feature type="binding site" evidence="8">
    <location>
        <position position="288"/>
    </location>
    <ligand>
        <name>Mg(2+)</name>
        <dbReference type="ChEBI" id="CHEBI:18420"/>
    </ligand>
</feature>
<feature type="active site" description="Proton acceptor" evidence="8">
    <location>
        <position position="278"/>
    </location>
</feature>
<evidence type="ECO:0000256" key="5">
    <source>
        <dbReference type="ARBA" id="ARBA00022741"/>
    </source>
</evidence>
<dbReference type="PANTHER" id="PTHR32057:SF14">
    <property type="entry name" value="PROTEIN ADENYLYLTRANSFERASE SELO, MITOCHONDRIAL"/>
    <property type="match status" value="1"/>
</dbReference>
<keyword evidence="6 8" id="KW-0067">ATP-binding</keyword>
<evidence type="ECO:0000256" key="6">
    <source>
        <dbReference type="ARBA" id="ARBA00022840"/>
    </source>
</evidence>
<comment type="catalytic activity">
    <reaction evidence="8">
        <text>L-seryl-[protein] + ATP = 3-O-(5'-adenylyl)-L-seryl-[protein] + diphosphate</text>
        <dbReference type="Rhea" id="RHEA:58120"/>
        <dbReference type="Rhea" id="RHEA-COMP:9863"/>
        <dbReference type="Rhea" id="RHEA-COMP:15073"/>
        <dbReference type="ChEBI" id="CHEBI:29999"/>
        <dbReference type="ChEBI" id="CHEBI:30616"/>
        <dbReference type="ChEBI" id="CHEBI:33019"/>
        <dbReference type="ChEBI" id="CHEBI:142516"/>
        <dbReference type="EC" id="2.7.7.108"/>
    </reaction>
</comment>
<keyword evidence="8" id="KW-0464">Manganese</keyword>
<comment type="catalytic activity">
    <reaction evidence="8">
        <text>L-seryl-[protein] + UTP = O-(5'-uridylyl)-L-seryl-[protein] + diphosphate</text>
        <dbReference type="Rhea" id="RHEA:64604"/>
        <dbReference type="Rhea" id="RHEA-COMP:9863"/>
        <dbReference type="Rhea" id="RHEA-COMP:16635"/>
        <dbReference type="ChEBI" id="CHEBI:29999"/>
        <dbReference type="ChEBI" id="CHEBI:33019"/>
        <dbReference type="ChEBI" id="CHEBI:46398"/>
        <dbReference type="ChEBI" id="CHEBI:156051"/>
    </reaction>
</comment>
<dbReference type="RefSeq" id="WP_092683222.1">
    <property type="nucleotide sequence ID" value="NZ_FNMZ01000005.1"/>
</dbReference>
<reference evidence="10 11" key="1">
    <citation type="submission" date="2016-10" db="EMBL/GenBank/DDBJ databases">
        <authorList>
            <person name="de Groot N.N."/>
        </authorList>
    </citation>
    <scope>NUCLEOTIDE SEQUENCE [LARGE SCALE GENOMIC DNA]</scope>
    <source>
        <strain evidence="10 11">DSM 17890</strain>
    </source>
</reference>
<feature type="binding site" evidence="8">
    <location>
        <position position="209"/>
    </location>
    <ligand>
        <name>ATP</name>
        <dbReference type="ChEBI" id="CHEBI:30616"/>
    </ligand>
</feature>
<dbReference type="AlphaFoldDB" id="A0A1H3BU67"/>
<dbReference type="InterPro" id="IPR003846">
    <property type="entry name" value="SelO"/>
</dbReference>
<feature type="binding site" evidence="8">
    <location>
        <position position="151"/>
    </location>
    <ligand>
        <name>ATP</name>
        <dbReference type="ChEBI" id="CHEBI:30616"/>
    </ligand>
</feature>
<dbReference type="OrthoDB" id="9776281at2"/>
<feature type="binding site" evidence="8">
    <location>
        <position position="288"/>
    </location>
    <ligand>
        <name>ATP</name>
        <dbReference type="ChEBI" id="CHEBI:30616"/>
    </ligand>
</feature>
<dbReference type="NCBIfam" id="NF000658">
    <property type="entry name" value="PRK00029.1"/>
    <property type="match status" value="1"/>
</dbReference>
<accession>A0A1H3BU67</accession>
<evidence type="ECO:0000256" key="8">
    <source>
        <dbReference type="HAMAP-Rule" id="MF_00692"/>
    </source>
</evidence>
<evidence type="ECO:0000313" key="10">
    <source>
        <dbReference type="EMBL" id="SDX45550.1"/>
    </source>
</evidence>
<dbReference type="EC" id="2.7.7.-" evidence="8"/>
<dbReference type="GO" id="GO:0030145">
    <property type="term" value="F:manganese ion binding"/>
    <property type="evidence" value="ECO:0007669"/>
    <property type="project" value="UniProtKB-UniRule"/>
</dbReference>
<dbReference type="HAMAP" id="MF_00692">
    <property type="entry name" value="SelO"/>
    <property type="match status" value="1"/>
</dbReference>
<comment type="similarity">
    <text evidence="1 8">Belongs to the SELO family.</text>
</comment>
<comment type="function">
    <text evidence="8">Nucleotidyltransferase involved in the post-translational modification of proteins. It can catalyze the addition of adenosine monophosphate (AMP) or uridine monophosphate (UMP) to a protein, resulting in modifications known as AMPylation and UMPylation.</text>
</comment>
<comment type="catalytic activity">
    <reaction evidence="8">
        <text>L-threonyl-[protein] + ATP = 3-O-(5'-adenylyl)-L-threonyl-[protein] + diphosphate</text>
        <dbReference type="Rhea" id="RHEA:54292"/>
        <dbReference type="Rhea" id="RHEA-COMP:11060"/>
        <dbReference type="Rhea" id="RHEA-COMP:13847"/>
        <dbReference type="ChEBI" id="CHEBI:30013"/>
        <dbReference type="ChEBI" id="CHEBI:30616"/>
        <dbReference type="ChEBI" id="CHEBI:33019"/>
        <dbReference type="ChEBI" id="CHEBI:138113"/>
        <dbReference type="EC" id="2.7.7.108"/>
    </reaction>
</comment>
<feature type="binding site" evidence="8">
    <location>
        <position position="119"/>
    </location>
    <ligand>
        <name>ATP</name>
        <dbReference type="ChEBI" id="CHEBI:30616"/>
    </ligand>
</feature>
<keyword evidence="7 8" id="KW-0460">Magnesium</keyword>
<feature type="region of interest" description="Disordered" evidence="9">
    <location>
        <begin position="1"/>
        <end position="20"/>
    </location>
</feature>
<evidence type="ECO:0000256" key="2">
    <source>
        <dbReference type="ARBA" id="ARBA00022679"/>
    </source>
</evidence>
<feature type="binding site" evidence="8">
    <location>
        <position position="118"/>
    </location>
    <ligand>
        <name>ATP</name>
        <dbReference type="ChEBI" id="CHEBI:30616"/>
    </ligand>
</feature>
<evidence type="ECO:0000256" key="1">
    <source>
        <dbReference type="ARBA" id="ARBA00009747"/>
    </source>
</evidence>
<dbReference type="PANTHER" id="PTHR32057">
    <property type="entry name" value="PROTEIN ADENYLYLTRANSFERASE SELO, MITOCHONDRIAL"/>
    <property type="match status" value="1"/>
</dbReference>
<dbReference type="EC" id="2.7.7.108" evidence="8"/>
<dbReference type="GO" id="GO:0070733">
    <property type="term" value="F:AMPylase activity"/>
    <property type="evidence" value="ECO:0007669"/>
    <property type="project" value="UniProtKB-EC"/>
</dbReference>
<proteinExistence type="inferred from homology"/>
<feature type="binding site" evidence="8">
    <location>
        <position position="139"/>
    </location>
    <ligand>
        <name>ATP</name>
        <dbReference type="ChEBI" id="CHEBI:30616"/>
    </ligand>
</feature>
<keyword evidence="3 8" id="KW-0548">Nucleotidyltransferase</keyword>
<keyword evidence="11" id="KW-1185">Reference proteome</keyword>
<comment type="catalytic activity">
    <reaction evidence="8">
        <text>L-histidyl-[protein] + UTP = N(tele)-(5'-uridylyl)-L-histidyl-[protein] + diphosphate</text>
        <dbReference type="Rhea" id="RHEA:83891"/>
        <dbReference type="Rhea" id="RHEA-COMP:9745"/>
        <dbReference type="Rhea" id="RHEA-COMP:20239"/>
        <dbReference type="ChEBI" id="CHEBI:29979"/>
        <dbReference type="ChEBI" id="CHEBI:33019"/>
        <dbReference type="ChEBI" id="CHEBI:46398"/>
        <dbReference type="ChEBI" id="CHEBI:233474"/>
    </reaction>
</comment>
<feature type="binding site" evidence="8">
    <location>
        <position position="152"/>
    </location>
    <ligand>
        <name>ATP</name>
        <dbReference type="ChEBI" id="CHEBI:30616"/>
    </ligand>
</feature>